<dbReference type="InterPro" id="IPR036691">
    <property type="entry name" value="Endo/exonu/phosph_ase_sf"/>
</dbReference>
<name>A0A7X2TBG6_9CLOT</name>
<reference evidence="1 2" key="1">
    <citation type="submission" date="2019-08" db="EMBL/GenBank/DDBJ databases">
        <title>In-depth cultivation of the pig gut microbiome towards novel bacterial diversity and tailored functional studies.</title>
        <authorList>
            <person name="Wylensek D."/>
            <person name="Hitch T.C.A."/>
            <person name="Clavel T."/>
        </authorList>
    </citation>
    <scope>NUCLEOTIDE SEQUENCE [LARGE SCALE GENOMIC DNA]</scope>
    <source>
        <strain evidence="1 2">WCA-389-WT-23D1</strain>
    </source>
</reference>
<keyword evidence="1" id="KW-0540">Nuclease</keyword>
<proteinExistence type="predicted"/>
<dbReference type="GO" id="GO:0004527">
    <property type="term" value="F:exonuclease activity"/>
    <property type="evidence" value="ECO:0007669"/>
    <property type="project" value="UniProtKB-KW"/>
</dbReference>
<organism evidence="1 2">
    <name type="scientific">Clostridium porci</name>
    <dbReference type="NCBI Taxonomy" id="2605778"/>
    <lineage>
        <taxon>Bacteria</taxon>
        <taxon>Bacillati</taxon>
        <taxon>Bacillota</taxon>
        <taxon>Clostridia</taxon>
        <taxon>Eubacteriales</taxon>
        <taxon>Clostridiaceae</taxon>
        <taxon>Clostridium</taxon>
    </lineage>
</organism>
<keyword evidence="1" id="KW-0378">Hydrolase</keyword>
<dbReference type="Proteomes" id="UP000429958">
    <property type="component" value="Unassembled WGS sequence"/>
</dbReference>
<accession>A0A7X2TBG6</accession>
<keyword evidence="2" id="KW-1185">Reference proteome</keyword>
<protein>
    <submittedName>
        <fullName evidence="1">Endonuclease/exonuclease/phosphatase family protein</fullName>
    </submittedName>
</protein>
<keyword evidence="1" id="KW-0269">Exonuclease</keyword>
<gene>
    <name evidence="1" type="ORF">FYJ39_04635</name>
</gene>
<sequence>MHISMLTWNVDWLRNGSRTGKEWEYFECDCSDEVYSQIAKIVKNYFDVNSYAVVFLNEFPYKVKVDRKWNENLYFQKLKADFPLKEYDIYFNDRDALRVTLAIARKGIFRENKILQLMDNRIISIKKDNLILIGVHMPTHFSRNDTNDNLWINLKNYIYECSNSIVVLGDFNAFVGCKEKLTESRYKDILAMAEDKVPETEKTYIGNTLIDHILVKNVATSPKANVEKEFEFSDHKYMTYSLKI</sequence>
<dbReference type="EMBL" id="VUMD01000003">
    <property type="protein sequence ID" value="MSS35889.1"/>
    <property type="molecule type" value="Genomic_DNA"/>
</dbReference>
<dbReference type="RefSeq" id="WP_154471285.1">
    <property type="nucleotide sequence ID" value="NZ_VUMD01000003.1"/>
</dbReference>
<comment type="caution">
    <text evidence="1">The sequence shown here is derived from an EMBL/GenBank/DDBJ whole genome shotgun (WGS) entry which is preliminary data.</text>
</comment>
<keyword evidence="1" id="KW-0255">Endonuclease</keyword>
<dbReference type="Gene3D" id="3.60.10.10">
    <property type="entry name" value="Endonuclease/exonuclease/phosphatase"/>
    <property type="match status" value="1"/>
</dbReference>
<dbReference type="SUPFAM" id="SSF56219">
    <property type="entry name" value="DNase I-like"/>
    <property type="match status" value="1"/>
</dbReference>
<dbReference type="AlphaFoldDB" id="A0A7X2TBG6"/>
<dbReference type="GO" id="GO:0004519">
    <property type="term" value="F:endonuclease activity"/>
    <property type="evidence" value="ECO:0007669"/>
    <property type="project" value="UniProtKB-KW"/>
</dbReference>
<evidence type="ECO:0000313" key="2">
    <source>
        <dbReference type="Proteomes" id="UP000429958"/>
    </source>
</evidence>
<evidence type="ECO:0000313" key="1">
    <source>
        <dbReference type="EMBL" id="MSS35889.1"/>
    </source>
</evidence>